<evidence type="ECO:0000256" key="3">
    <source>
        <dbReference type="ARBA" id="ARBA00012756"/>
    </source>
</evidence>
<dbReference type="InterPro" id="IPR029062">
    <property type="entry name" value="Class_I_gatase-like"/>
</dbReference>
<evidence type="ECO:0000256" key="2">
    <source>
        <dbReference type="ARBA" id="ARBA00005940"/>
    </source>
</evidence>
<comment type="catalytic activity">
    <reaction evidence="1 6">
        <text>Hydrolysis of terminal non-reducing beta-D-galactose residues in beta-D-galactosides.</text>
        <dbReference type="EC" id="3.2.1.23"/>
    </reaction>
</comment>
<evidence type="ECO:0000313" key="11">
    <source>
        <dbReference type="Proteomes" id="UP001319870"/>
    </source>
</evidence>
<name>A0ABS7ZE15_9MICO</name>
<dbReference type="Pfam" id="PF02449">
    <property type="entry name" value="Glyco_hydro_42"/>
    <property type="match status" value="1"/>
</dbReference>
<evidence type="ECO:0000259" key="9">
    <source>
        <dbReference type="Pfam" id="PF08532"/>
    </source>
</evidence>
<accession>A0ABS7ZE15</accession>
<evidence type="ECO:0000313" key="10">
    <source>
        <dbReference type="EMBL" id="MCA5891849.1"/>
    </source>
</evidence>
<dbReference type="InterPro" id="IPR017853">
    <property type="entry name" value="GH"/>
</dbReference>
<dbReference type="Pfam" id="PF08532">
    <property type="entry name" value="Glyco_hydro_42M"/>
    <property type="match status" value="1"/>
</dbReference>
<dbReference type="Gene3D" id="3.40.50.880">
    <property type="match status" value="1"/>
</dbReference>
<keyword evidence="11" id="KW-1185">Reference proteome</keyword>
<evidence type="ECO:0000256" key="1">
    <source>
        <dbReference type="ARBA" id="ARBA00001412"/>
    </source>
</evidence>
<keyword evidence="4 6" id="KW-0378">Hydrolase</keyword>
<dbReference type="CDD" id="cd03143">
    <property type="entry name" value="A4_beta-galactosidase_middle_domain"/>
    <property type="match status" value="1"/>
</dbReference>
<comment type="similarity">
    <text evidence="2 6">Belongs to the glycosyl hydrolase 42 family.</text>
</comment>
<dbReference type="EMBL" id="JAIXCQ010000001">
    <property type="protein sequence ID" value="MCA5891849.1"/>
    <property type="molecule type" value="Genomic_DNA"/>
</dbReference>
<dbReference type="PANTHER" id="PTHR36447:SF1">
    <property type="entry name" value="BETA-GALACTOSIDASE GANA"/>
    <property type="match status" value="1"/>
</dbReference>
<feature type="domain" description="Glycoside hydrolase family 42 N-terminal" evidence="8">
    <location>
        <begin position="45"/>
        <end position="413"/>
    </location>
</feature>
<dbReference type="InterPro" id="IPR013738">
    <property type="entry name" value="Beta_galactosidase_Trimer"/>
</dbReference>
<keyword evidence="5 6" id="KW-0326">Glycosidase</keyword>
<dbReference type="SUPFAM" id="SSF51445">
    <property type="entry name" value="(Trans)glycosidases"/>
    <property type="match status" value="1"/>
</dbReference>
<dbReference type="InterPro" id="IPR013529">
    <property type="entry name" value="Glyco_hydro_42_N"/>
</dbReference>
<protein>
    <recommendedName>
        <fullName evidence="3 6">Beta-galactosidase</fullName>
        <shortName evidence="6">Beta-gal</shortName>
        <ecNumber evidence="3 6">3.2.1.23</ecNumber>
    </recommendedName>
</protein>
<gene>
    <name evidence="10" type="ORF">LEP48_00600</name>
</gene>
<organism evidence="10 11">
    <name type="scientific">Isoptericola luteus</name>
    <dbReference type="NCBI Taxonomy" id="2879484"/>
    <lineage>
        <taxon>Bacteria</taxon>
        <taxon>Bacillati</taxon>
        <taxon>Actinomycetota</taxon>
        <taxon>Actinomycetes</taxon>
        <taxon>Micrococcales</taxon>
        <taxon>Promicromonosporaceae</taxon>
        <taxon>Isoptericola</taxon>
    </lineage>
</organism>
<evidence type="ECO:0000256" key="4">
    <source>
        <dbReference type="ARBA" id="ARBA00022801"/>
    </source>
</evidence>
<dbReference type="PIRSF" id="PIRSF001084">
    <property type="entry name" value="B-galactosidase"/>
    <property type="match status" value="1"/>
</dbReference>
<dbReference type="Gene3D" id="3.20.20.80">
    <property type="entry name" value="Glycosidases"/>
    <property type="match status" value="1"/>
</dbReference>
<dbReference type="InterPro" id="IPR003476">
    <property type="entry name" value="Glyco_hydro_42"/>
</dbReference>
<reference evidence="10 11" key="1">
    <citation type="submission" date="2021-09" db="EMBL/GenBank/DDBJ databases">
        <title>Isoptericola luteus sp. nov., a novel bacterium isolated from Harbin, the capital city of Heilongjiang province.</title>
        <authorList>
            <person name="Li J."/>
        </authorList>
    </citation>
    <scope>NUCLEOTIDE SEQUENCE [LARGE SCALE GENOMIC DNA]</scope>
    <source>
        <strain evidence="10 11">NEAU-Y5</strain>
    </source>
</reference>
<dbReference type="Proteomes" id="UP001319870">
    <property type="component" value="Unassembled WGS sequence"/>
</dbReference>
<evidence type="ECO:0000256" key="6">
    <source>
        <dbReference type="PIRNR" id="PIRNR001084"/>
    </source>
</evidence>
<dbReference type="EC" id="3.2.1.23" evidence="3 6"/>
<dbReference type="SUPFAM" id="SSF52317">
    <property type="entry name" value="Class I glutamine amidotransferase-like"/>
    <property type="match status" value="1"/>
</dbReference>
<sequence length="703" mass="75677">MPDATSARPTTPSHPVGHVPPGPVQPGPDFDGWLPGVEQVCYGGDYNPEQWPEEVWEQDVALMRAAGVNLVSVGIFSWALLEPREGEHDLGWLDRLLDLLHANGIRVSLGTPTASPPAWFFRTYPDSRVVTRDGTVLDFGSRGMAAPSSPAYRRAATRIAGVLAERYGTHPALALWHVHNEYGAPVSDDYSEHAQRAWRRWLHARYGTLDALNAAWGTRFWGQVYGEWDHVGVPAVSPSVTNPAMRLDFARFTDAMLRECFVAERDAIRAHSTVPVTTNFMAAACPSTDLWAWGREVDVVSNDHYLTAADPRGHVGLAMAADLTRSVAGGKPWILLEHSSSAVNWQPRNVAKRPGEERRNALSHLGRGADGIMFFQWRASRSGAEKFHSAMLPHAGADSRVFREVCELGAELGRLAEVRGARVRADVALLWDYESHWAQDLEWHPSVDASHRERTEAFYDRLWRDGLTVDMAHPAQDLSGYRLVVAPASYLLTTVAADNLTRYVEGGGTLLVSYFGAVVDEHDAVHDGGFGAPLRHALGLTVEEFLPLREGESLGVVGLGDDVVPGTVWADDVALEGADVVATYDGGPKPGGVAVTRHRLGAGTGWYVSTRLDVDALAALMAPVYADAGLASSGLPAELEVVRRTGAGEDGAAVVYTVAINHAGDDAKLPDVAPGTTDLLTGDAVSGAVVIPAGGARVLRTAG</sequence>
<dbReference type="RefSeq" id="WP_225563574.1">
    <property type="nucleotide sequence ID" value="NZ_JAIXCQ010000001.1"/>
</dbReference>
<dbReference type="Gene3D" id="2.60.40.1180">
    <property type="entry name" value="Golgi alpha-mannosidase II"/>
    <property type="match status" value="1"/>
</dbReference>
<feature type="domain" description="Beta-galactosidase trimerisation" evidence="9">
    <location>
        <begin position="425"/>
        <end position="630"/>
    </location>
</feature>
<evidence type="ECO:0000256" key="5">
    <source>
        <dbReference type="ARBA" id="ARBA00023295"/>
    </source>
</evidence>
<proteinExistence type="inferred from homology"/>
<evidence type="ECO:0000259" key="8">
    <source>
        <dbReference type="Pfam" id="PF02449"/>
    </source>
</evidence>
<evidence type="ECO:0000256" key="7">
    <source>
        <dbReference type="SAM" id="MobiDB-lite"/>
    </source>
</evidence>
<feature type="region of interest" description="Disordered" evidence="7">
    <location>
        <begin position="1"/>
        <end position="30"/>
    </location>
</feature>
<dbReference type="PANTHER" id="PTHR36447">
    <property type="entry name" value="BETA-GALACTOSIDASE GANA"/>
    <property type="match status" value="1"/>
</dbReference>
<comment type="caution">
    <text evidence="10">The sequence shown here is derived from an EMBL/GenBank/DDBJ whole genome shotgun (WGS) entry which is preliminary data.</text>
</comment>
<dbReference type="InterPro" id="IPR013780">
    <property type="entry name" value="Glyco_hydro_b"/>
</dbReference>